<reference evidence="2 3" key="1">
    <citation type="journal article" date="2020" name="Nature">
        <title>Six reference-quality genomes reveal evolution of bat adaptations.</title>
        <authorList>
            <person name="Jebb D."/>
            <person name="Huang Z."/>
            <person name="Pippel M."/>
            <person name="Hughes G.M."/>
            <person name="Lavrichenko K."/>
            <person name="Devanna P."/>
            <person name="Winkler S."/>
            <person name="Jermiin L.S."/>
            <person name="Skirmuntt E.C."/>
            <person name="Katzourakis A."/>
            <person name="Burkitt-Gray L."/>
            <person name="Ray D.A."/>
            <person name="Sullivan K.A.M."/>
            <person name="Roscito J.G."/>
            <person name="Kirilenko B.M."/>
            <person name="Davalos L.M."/>
            <person name="Corthals A.P."/>
            <person name="Power M.L."/>
            <person name="Jones G."/>
            <person name="Ransome R.D."/>
            <person name="Dechmann D.K.N."/>
            <person name="Locatelli A.G."/>
            <person name="Puechmaille S.J."/>
            <person name="Fedrigo O."/>
            <person name="Jarvis E.D."/>
            <person name="Hiller M."/>
            <person name="Vernes S.C."/>
            <person name="Myers E.W."/>
            <person name="Teeling E.C."/>
        </authorList>
    </citation>
    <scope>NUCLEOTIDE SEQUENCE [LARGE SCALE GENOMIC DNA]</scope>
    <source>
        <strain evidence="2">MRouAeg1</strain>
        <tissue evidence="2">Muscle</tissue>
    </source>
</reference>
<protein>
    <submittedName>
        <fullName evidence="2">Uncharacterized protein</fullName>
    </submittedName>
</protein>
<evidence type="ECO:0000313" key="3">
    <source>
        <dbReference type="Proteomes" id="UP000593571"/>
    </source>
</evidence>
<keyword evidence="3" id="KW-1185">Reference proteome</keyword>
<feature type="compositionally biased region" description="Basic and acidic residues" evidence="1">
    <location>
        <begin position="89"/>
        <end position="102"/>
    </location>
</feature>
<sequence length="199" mass="21835">MVASVCARWGRRRWRARCPLRPRLSSGRRRGGLRRRLRRKRVAVLCLAGRRPQLRRRVHHTAGGRVRSSEDASPFLGGVQGSLQHGSGGRRENTREPSRETETGQGAGVASTWRAERLPRRGARREGETDPRTEEETSGRGPPRGDQEGRGGLGERPRAAGRPDDTEVGTGPGQEPPPASARREPPCASARRAVAGHVF</sequence>
<name>A0A7J8GBI6_ROUAE</name>
<comment type="caution">
    <text evidence="2">The sequence shown here is derived from an EMBL/GenBank/DDBJ whole genome shotgun (WGS) entry which is preliminary data.</text>
</comment>
<feature type="region of interest" description="Disordered" evidence="1">
    <location>
        <begin position="56"/>
        <end position="199"/>
    </location>
</feature>
<proteinExistence type="predicted"/>
<dbReference type="AlphaFoldDB" id="A0A7J8GBI6"/>
<organism evidence="2 3">
    <name type="scientific">Rousettus aegyptiacus</name>
    <name type="common">Egyptian fruit bat</name>
    <name type="synonym">Pteropus aegyptiacus</name>
    <dbReference type="NCBI Taxonomy" id="9407"/>
    <lineage>
        <taxon>Eukaryota</taxon>
        <taxon>Metazoa</taxon>
        <taxon>Chordata</taxon>
        <taxon>Craniata</taxon>
        <taxon>Vertebrata</taxon>
        <taxon>Euteleostomi</taxon>
        <taxon>Mammalia</taxon>
        <taxon>Eutheria</taxon>
        <taxon>Laurasiatheria</taxon>
        <taxon>Chiroptera</taxon>
        <taxon>Yinpterochiroptera</taxon>
        <taxon>Pteropodoidea</taxon>
        <taxon>Pteropodidae</taxon>
        <taxon>Rousettinae</taxon>
        <taxon>Rousettus</taxon>
    </lineage>
</organism>
<dbReference type="EMBL" id="JACASE010000006">
    <property type="protein sequence ID" value="KAF6457306.1"/>
    <property type="molecule type" value="Genomic_DNA"/>
</dbReference>
<evidence type="ECO:0000256" key="1">
    <source>
        <dbReference type="SAM" id="MobiDB-lite"/>
    </source>
</evidence>
<gene>
    <name evidence="2" type="ORF">HJG63_012693</name>
</gene>
<dbReference type="Proteomes" id="UP000593571">
    <property type="component" value="Unassembled WGS sequence"/>
</dbReference>
<evidence type="ECO:0000313" key="2">
    <source>
        <dbReference type="EMBL" id="KAF6457306.1"/>
    </source>
</evidence>
<feature type="compositionally biased region" description="Basic and acidic residues" evidence="1">
    <location>
        <begin position="114"/>
        <end position="165"/>
    </location>
</feature>
<accession>A0A7J8GBI6</accession>